<dbReference type="InterPro" id="IPR010297">
    <property type="entry name" value="DUF900_hydrolase"/>
</dbReference>
<dbReference type="Gene3D" id="3.40.50.1820">
    <property type="entry name" value="alpha/beta hydrolase"/>
    <property type="match status" value="1"/>
</dbReference>
<accession>A0AAU8LR33</accession>
<evidence type="ECO:0000313" key="2">
    <source>
        <dbReference type="EMBL" id="XCN71616.1"/>
    </source>
</evidence>
<dbReference type="KEGG" id="eaj:Q3M24_15035"/>
<feature type="chain" id="PRO_5043695019" evidence="1">
    <location>
        <begin position="28"/>
        <end position="491"/>
    </location>
</feature>
<dbReference type="SUPFAM" id="SSF53474">
    <property type="entry name" value="alpha/beta-Hydrolases"/>
    <property type="match status" value="1"/>
</dbReference>
<dbReference type="InterPro" id="IPR029058">
    <property type="entry name" value="AB_hydrolase_fold"/>
</dbReference>
<keyword evidence="1" id="KW-0732">Signal</keyword>
<dbReference type="EMBL" id="CP159373">
    <property type="protein sequence ID" value="XCN71616.1"/>
    <property type="molecule type" value="Genomic_DNA"/>
</dbReference>
<dbReference type="AlphaFoldDB" id="A0AAU8LR33"/>
<organism evidence="2">
    <name type="scientific">Candidatus Electrothrix aestuarii</name>
    <dbReference type="NCBI Taxonomy" id="3062594"/>
    <lineage>
        <taxon>Bacteria</taxon>
        <taxon>Pseudomonadati</taxon>
        <taxon>Thermodesulfobacteriota</taxon>
        <taxon>Desulfobulbia</taxon>
        <taxon>Desulfobulbales</taxon>
        <taxon>Desulfobulbaceae</taxon>
        <taxon>Candidatus Electrothrix</taxon>
    </lineage>
</organism>
<dbReference type="GO" id="GO:0016787">
    <property type="term" value="F:hydrolase activity"/>
    <property type="evidence" value="ECO:0007669"/>
    <property type="project" value="UniProtKB-KW"/>
</dbReference>
<dbReference type="PANTHER" id="PTHR36513:SF1">
    <property type="entry name" value="TRANSMEMBRANE PROTEIN"/>
    <property type="match status" value="1"/>
</dbReference>
<name>A0AAU8LR33_9BACT</name>
<reference evidence="2" key="1">
    <citation type="journal article" date="2024" name="Syst. Appl. Microbiol.">
        <title>First single-strain enrichments of Electrothrix cable bacteria, description of E. aestuarii sp. nov. and E. rattekaaiensis sp. nov., and proposal of a cable bacteria taxonomy following the rules of the SeqCode.</title>
        <authorList>
            <person name="Plum-Jensen L.E."/>
            <person name="Schramm A."/>
            <person name="Marshall I.P.G."/>
        </authorList>
    </citation>
    <scope>NUCLEOTIDE SEQUENCE</scope>
    <source>
        <strain evidence="2">Rat1</strain>
    </source>
</reference>
<dbReference type="PANTHER" id="PTHR36513">
    <property type="entry name" value="ABC TRANSMEMBRANE TYPE-1 DOMAIN-CONTAINING PROTEIN"/>
    <property type="match status" value="1"/>
</dbReference>
<feature type="signal peptide" evidence="1">
    <location>
        <begin position="1"/>
        <end position="27"/>
    </location>
</feature>
<proteinExistence type="predicted"/>
<gene>
    <name evidence="2" type="ORF">Q3M24_15035</name>
</gene>
<keyword evidence="2" id="KW-0378">Hydrolase</keyword>
<evidence type="ECO:0000256" key="1">
    <source>
        <dbReference type="SAM" id="SignalP"/>
    </source>
</evidence>
<dbReference type="Pfam" id="PF05990">
    <property type="entry name" value="DUF900"/>
    <property type="match status" value="1"/>
</dbReference>
<sequence>MSRLKNATVLLTLSLVMVICSYSQGRAASGRAKGEFVASEVCNTYLSLQEKSNPGNIMTEPGKAYPLVEWNKGWKSSEDFWYRIIMIQGDMQVYRWVYAECGTAEGAARMSAPSYPEARVLRSGKGKVVQPRVTVGMAAPPVAMAQQESMMAMPSGGMAPSGDEKYARTVVFFATDREKDDPRDVASYFGGKRGRKISYGTASVSIPRDHKMGELEKPSIWRLEFRQDPEKHVVLLGINELPAQRFYEGISQRIKNSEGKKAFIFIHGYNVTFEDAARRTAQMAYDLAFDGAPIFYSWPSHGKLFKYAADEENIRWSERNIEDFLLDFTKKSDAESIYLVAHSMGNRGLTRAYVSLLQKKPELHSRFKEVILAAPDIDVDIFTRDIVPIMAESSVPVTLYVSANDKALEASRRFHNAAYRRVGDTISLYPHVETIDSSNVKTDFLGHSYFGNNNSVIADIFNIVKRGLRPDQRPGLAKIFASDGIYWRFRE</sequence>
<reference evidence="2" key="2">
    <citation type="submission" date="2024-06" db="EMBL/GenBank/DDBJ databases">
        <authorList>
            <person name="Plum-Jensen L.E."/>
            <person name="Schramm A."/>
            <person name="Marshall I.P.G."/>
        </authorList>
    </citation>
    <scope>NUCLEOTIDE SEQUENCE</scope>
    <source>
        <strain evidence="2">Rat1</strain>
    </source>
</reference>
<protein>
    <submittedName>
        <fullName evidence="2">Alpha/beta hydrolase</fullName>
    </submittedName>
</protein>